<accession>A0A369V0T9</accession>
<dbReference type="AlphaFoldDB" id="A0A369V0T9"/>
<dbReference type="GO" id="GO:0031177">
    <property type="term" value="F:phosphopantetheine binding"/>
    <property type="evidence" value="ECO:0007669"/>
    <property type="project" value="InterPro"/>
</dbReference>
<dbReference type="OrthoDB" id="9023404at2"/>
<proteinExistence type="predicted"/>
<dbReference type="RefSeq" id="WP_114531148.1">
    <property type="nucleotide sequence ID" value="NZ_JBHYWK010000029.1"/>
</dbReference>
<evidence type="ECO:0000259" key="3">
    <source>
        <dbReference type="PROSITE" id="PS50075"/>
    </source>
</evidence>
<evidence type="ECO:0000313" key="4">
    <source>
        <dbReference type="EMBL" id="RDD86143.1"/>
    </source>
</evidence>
<dbReference type="InterPro" id="IPR009081">
    <property type="entry name" value="PP-bd_ACP"/>
</dbReference>
<feature type="domain" description="Carrier" evidence="3">
    <location>
        <begin position="12"/>
        <end position="86"/>
    </location>
</feature>
<dbReference type="SMART" id="SM00823">
    <property type="entry name" value="PKS_PP"/>
    <property type="match status" value="1"/>
</dbReference>
<dbReference type="InterPro" id="IPR020806">
    <property type="entry name" value="PKS_PP-bd"/>
</dbReference>
<dbReference type="EMBL" id="QQBH01000019">
    <property type="protein sequence ID" value="RDD86143.1"/>
    <property type="molecule type" value="Genomic_DNA"/>
</dbReference>
<dbReference type="GO" id="GO:0017000">
    <property type="term" value="P:antibiotic biosynthetic process"/>
    <property type="evidence" value="ECO:0007669"/>
    <property type="project" value="UniProtKB-ARBA"/>
</dbReference>
<dbReference type="SUPFAM" id="SSF47336">
    <property type="entry name" value="ACP-like"/>
    <property type="match status" value="1"/>
</dbReference>
<comment type="caution">
    <text evidence="4">The sequence shown here is derived from an EMBL/GenBank/DDBJ whole genome shotgun (WGS) entry which is preliminary data.</text>
</comment>
<keyword evidence="1" id="KW-0596">Phosphopantetheine</keyword>
<dbReference type="Proteomes" id="UP000253742">
    <property type="component" value="Unassembled WGS sequence"/>
</dbReference>
<dbReference type="Gene3D" id="1.10.1200.10">
    <property type="entry name" value="ACP-like"/>
    <property type="match status" value="1"/>
</dbReference>
<evidence type="ECO:0000256" key="1">
    <source>
        <dbReference type="ARBA" id="ARBA00022450"/>
    </source>
</evidence>
<dbReference type="InterPro" id="IPR036736">
    <property type="entry name" value="ACP-like_sf"/>
</dbReference>
<sequence length="90" mass="9712">MPESDLETPTADSLARWLTDCVASHLERPVDTIDPGVPLSDYGLDSLYALSVIAELEDHFDISVDPALMWDNPTVDALSKALADELAVNG</sequence>
<keyword evidence="2" id="KW-0597">Phosphoprotein</keyword>
<organism evidence="4 5">
    <name type="scientific">Streptomyces parvulus</name>
    <dbReference type="NCBI Taxonomy" id="146923"/>
    <lineage>
        <taxon>Bacteria</taxon>
        <taxon>Bacillati</taxon>
        <taxon>Actinomycetota</taxon>
        <taxon>Actinomycetes</taxon>
        <taxon>Kitasatosporales</taxon>
        <taxon>Streptomycetaceae</taxon>
        <taxon>Streptomyces</taxon>
    </lineage>
</organism>
<reference evidence="4 5" key="1">
    <citation type="submission" date="2018-07" db="EMBL/GenBank/DDBJ databases">
        <title>Genome guided investigation of antibiotics producing actinomycetales strain isolated from a Macau mangrove ecosystem.</title>
        <authorList>
            <person name="Hu D."/>
        </authorList>
    </citation>
    <scope>NUCLEOTIDE SEQUENCE [LARGE SCALE GENOMIC DNA]</scope>
    <source>
        <strain evidence="4 5">2297</strain>
    </source>
</reference>
<protein>
    <submittedName>
        <fullName evidence="4">Acyl carrier protein</fullName>
    </submittedName>
</protein>
<evidence type="ECO:0000256" key="2">
    <source>
        <dbReference type="ARBA" id="ARBA00022553"/>
    </source>
</evidence>
<evidence type="ECO:0000313" key="5">
    <source>
        <dbReference type="Proteomes" id="UP000253742"/>
    </source>
</evidence>
<gene>
    <name evidence="4" type="ORF">DVZ84_25545</name>
</gene>
<dbReference type="PROSITE" id="PS50075">
    <property type="entry name" value="CARRIER"/>
    <property type="match status" value="1"/>
</dbReference>
<name>A0A369V0T9_9ACTN</name>
<dbReference type="Pfam" id="PF00550">
    <property type="entry name" value="PP-binding"/>
    <property type="match status" value="1"/>
</dbReference>